<accession>A0ABY6A5F3</accession>
<dbReference type="RefSeq" id="WP_260998282.1">
    <property type="nucleotide sequence ID" value="NZ_CP054475.1"/>
</dbReference>
<protein>
    <submittedName>
        <fullName evidence="1">Uncharacterized protein</fullName>
    </submittedName>
</protein>
<dbReference type="Proteomes" id="UP001065322">
    <property type="component" value="Chromosome"/>
</dbReference>
<organism evidence="1 2">
    <name type="scientific">Thalassolituus hydrocarboniclasticus</name>
    <dbReference type="NCBI Taxonomy" id="2742796"/>
    <lineage>
        <taxon>Bacteria</taxon>
        <taxon>Pseudomonadati</taxon>
        <taxon>Pseudomonadota</taxon>
        <taxon>Gammaproteobacteria</taxon>
        <taxon>Oceanospirillales</taxon>
        <taxon>Oceanospirillaceae</taxon>
        <taxon>Thalassolituus</taxon>
    </lineage>
</organism>
<keyword evidence="2" id="KW-1185">Reference proteome</keyword>
<sequence length="155" mass="17454">MLAWPVLAAEDDKPEERLQENHDWVEETINPKTEWVEEIFTPFNRWVERKIQGKPAQPEAPVLPPADVFSHRVNPPANAISPQEAGRLLRLLYPGDILRIHFEPGPPPYYLIKLLGSKGNIASYYIHAIDGTLLDTVPFAADSVPAQQNKAQGEQ</sequence>
<evidence type="ECO:0000313" key="2">
    <source>
        <dbReference type="Proteomes" id="UP001065322"/>
    </source>
</evidence>
<proteinExistence type="predicted"/>
<name>A0ABY6A5F3_9GAMM</name>
<gene>
    <name evidence="1" type="ORF">HUF19_02095</name>
</gene>
<dbReference type="EMBL" id="CP054475">
    <property type="protein sequence ID" value="UXD86312.1"/>
    <property type="molecule type" value="Genomic_DNA"/>
</dbReference>
<evidence type="ECO:0000313" key="1">
    <source>
        <dbReference type="EMBL" id="UXD86312.1"/>
    </source>
</evidence>
<reference evidence="2" key="1">
    <citation type="submission" date="2020-06" db="EMBL/GenBank/DDBJ databases">
        <title>Thalassolituus marinus alknpb1M-1, a hydrocarbon-degrading bacterium isolated from the deep-sea overlying water using an in-situ strategy from the South China Sea basin.</title>
        <authorList>
            <person name="Dong C."/>
            <person name="Chen Y."/>
            <person name="Shao Z."/>
        </authorList>
    </citation>
    <scope>NUCLEOTIDE SEQUENCE [LARGE SCALE GENOMIC DNA]</scope>
    <source>
        <strain evidence="2">alknpb1M-1</strain>
    </source>
</reference>